<sequence>MAIHIQRHQVRTNYIVNRFDYRYGNGPNYGSKYGYPSQFMDSNKPPFSSPDSMIDANNYWRHFRERYPPAPPQPYQPLSSLNSAPGLSPYSSSILPYHPTQPLSASASSLQSGLTQLSPPSAQSSLNGSPVSSQPPLSTFDAKYGLIPGQVNFPDNSVTFDHRFGWVPRYPNYALSSGNNYYMSQGQPHSYSNPKVTRGTAEIKGSDNKITGSISFEQEENEHVTIRGKILGLSPGAHGMHILEKPLTGNDCSSGGDHYNPQKTEHGGKYDWIRHVGDLGNIFADRDGIAYFDLTDQIISLSGGYSVLNRTIVVTEKADDLGRSGDLESKRTGNSGPAIACGLIQLAKF</sequence>
<dbReference type="eggNOG" id="KOG0441">
    <property type="taxonomic scope" value="Eukaryota"/>
</dbReference>
<keyword evidence="4" id="KW-1185">Reference proteome</keyword>
<dbReference type="EMBL" id="CAEY01002009">
    <property type="status" value="NOT_ANNOTATED_CDS"/>
    <property type="molecule type" value="Genomic_DNA"/>
</dbReference>
<dbReference type="InterPro" id="IPR024134">
    <property type="entry name" value="SOD_Cu/Zn_/chaperone"/>
</dbReference>
<dbReference type="Pfam" id="PF00080">
    <property type="entry name" value="Sod_Cu"/>
    <property type="match status" value="1"/>
</dbReference>
<dbReference type="GO" id="GO:0005507">
    <property type="term" value="F:copper ion binding"/>
    <property type="evidence" value="ECO:0007669"/>
    <property type="project" value="InterPro"/>
</dbReference>
<reference evidence="4" key="1">
    <citation type="submission" date="2011-08" db="EMBL/GenBank/DDBJ databases">
        <authorList>
            <person name="Rombauts S."/>
        </authorList>
    </citation>
    <scope>NUCLEOTIDE SEQUENCE</scope>
    <source>
        <strain evidence="4">London</strain>
    </source>
</reference>
<accession>T1KD37</accession>
<evidence type="ECO:0000313" key="4">
    <source>
        <dbReference type="Proteomes" id="UP000015104"/>
    </source>
</evidence>
<dbReference type="EnsemblMetazoa" id="tetur09g01550.1">
    <property type="protein sequence ID" value="tetur09g01550.1"/>
    <property type="gene ID" value="tetur09g01550"/>
</dbReference>
<evidence type="ECO:0000313" key="3">
    <source>
        <dbReference type="EnsemblMetazoa" id="tetur09g01550.1"/>
    </source>
</evidence>
<dbReference type="SUPFAM" id="SSF49329">
    <property type="entry name" value="Cu,Zn superoxide dismutase-like"/>
    <property type="match status" value="1"/>
</dbReference>
<dbReference type="AlphaFoldDB" id="T1KD37"/>
<reference evidence="3" key="2">
    <citation type="submission" date="2015-06" db="UniProtKB">
        <authorList>
            <consortium name="EnsemblMetazoa"/>
        </authorList>
    </citation>
    <scope>IDENTIFICATION</scope>
</reference>
<name>T1KD37_TETUR</name>
<dbReference type="Proteomes" id="UP000015104">
    <property type="component" value="Unassembled WGS sequence"/>
</dbReference>
<feature type="compositionally biased region" description="Low complexity" evidence="1">
    <location>
        <begin position="105"/>
        <end position="121"/>
    </location>
</feature>
<dbReference type="InterPro" id="IPR036423">
    <property type="entry name" value="SOD-like_Cu/Zn_dom_sf"/>
</dbReference>
<protein>
    <recommendedName>
        <fullName evidence="2">Superoxide dismutase copper/zinc binding domain-containing protein</fullName>
    </recommendedName>
</protein>
<dbReference type="GO" id="GO:0006801">
    <property type="term" value="P:superoxide metabolic process"/>
    <property type="evidence" value="ECO:0007669"/>
    <property type="project" value="InterPro"/>
</dbReference>
<feature type="region of interest" description="Disordered" evidence="1">
    <location>
        <begin position="105"/>
        <end position="134"/>
    </location>
</feature>
<dbReference type="PANTHER" id="PTHR10003">
    <property type="entry name" value="SUPEROXIDE DISMUTASE CU-ZN -RELATED"/>
    <property type="match status" value="1"/>
</dbReference>
<feature type="compositionally biased region" description="Polar residues" evidence="1">
    <location>
        <begin position="122"/>
        <end position="134"/>
    </location>
</feature>
<feature type="domain" description="Superoxide dismutase copper/zinc binding" evidence="2">
    <location>
        <begin position="211"/>
        <end position="344"/>
    </location>
</feature>
<evidence type="ECO:0000259" key="2">
    <source>
        <dbReference type="Pfam" id="PF00080"/>
    </source>
</evidence>
<dbReference type="PRINTS" id="PR00068">
    <property type="entry name" value="CUZNDISMTASE"/>
</dbReference>
<dbReference type="HOGENOM" id="CLU_898131_0_0_1"/>
<dbReference type="Gene3D" id="2.60.40.200">
    <property type="entry name" value="Superoxide dismutase, copper/zinc binding domain"/>
    <property type="match status" value="1"/>
</dbReference>
<organism evidence="3 4">
    <name type="scientific">Tetranychus urticae</name>
    <name type="common">Two-spotted spider mite</name>
    <dbReference type="NCBI Taxonomy" id="32264"/>
    <lineage>
        <taxon>Eukaryota</taxon>
        <taxon>Metazoa</taxon>
        <taxon>Ecdysozoa</taxon>
        <taxon>Arthropoda</taxon>
        <taxon>Chelicerata</taxon>
        <taxon>Arachnida</taxon>
        <taxon>Acari</taxon>
        <taxon>Acariformes</taxon>
        <taxon>Trombidiformes</taxon>
        <taxon>Prostigmata</taxon>
        <taxon>Eleutherengona</taxon>
        <taxon>Raphignathae</taxon>
        <taxon>Tetranychoidea</taxon>
        <taxon>Tetranychidae</taxon>
        <taxon>Tetranychus</taxon>
    </lineage>
</organism>
<proteinExistence type="predicted"/>
<dbReference type="STRING" id="32264.T1KD37"/>
<dbReference type="CDD" id="cd00305">
    <property type="entry name" value="Cu-Zn_Superoxide_Dismutase"/>
    <property type="match status" value="1"/>
</dbReference>
<evidence type="ECO:0000256" key="1">
    <source>
        <dbReference type="SAM" id="MobiDB-lite"/>
    </source>
</evidence>
<dbReference type="InterPro" id="IPR001424">
    <property type="entry name" value="SOD_Cu_Zn_dom"/>
</dbReference>